<name>A0A2X3F7R3_KLEPN</name>
<accession>A0A2X3F7R3</accession>
<dbReference type="Proteomes" id="UP000251721">
    <property type="component" value="Unassembled WGS sequence"/>
</dbReference>
<organism evidence="1 2">
    <name type="scientific">Klebsiella pneumoniae</name>
    <dbReference type="NCBI Taxonomy" id="573"/>
    <lineage>
        <taxon>Bacteria</taxon>
        <taxon>Pseudomonadati</taxon>
        <taxon>Pseudomonadota</taxon>
        <taxon>Gammaproteobacteria</taxon>
        <taxon>Enterobacterales</taxon>
        <taxon>Enterobacteriaceae</taxon>
        <taxon>Klebsiella/Raoultella group</taxon>
        <taxon>Klebsiella</taxon>
        <taxon>Klebsiella pneumoniae complex</taxon>
    </lineage>
</organism>
<dbReference type="AlphaFoldDB" id="A0A2X3F7R3"/>
<reference evidence="1 2" key="1">
    <citation type="submission" date="2018-06" db="EMBL/GenBank/DDBJ databases">
        <authorList>
            <consortium name="Pathogen Informatics"/>
            <person name="Doyle S."/>
        </authorList>
    </citation>
    <scope>NUCLEOTIDE SEQUENCE [LARGE SCALE GENOMIC DNA]</scope>
    <source>
        <strain evidence="1 2">NCTC13465</strain>
    </source>
</reference>
<gene>
    <name evidence="1" type="ORF">NCTC13465_01785</name>
</gene>
<protein>
    <submittedName>
        <fullName evidence="1">Uncharacterized protein</fullName>
    </submittedName>
</protein>
<dbReference type="EMBL" id="UAWQ01000014">
    <property type="protein sequence ID" value="SQC43304.1"/>
    <property type="molecule type" value="Genomic_DNA"/>
</dbReference>
<evidence type="ECO:0000313" key="2">
    <source>
        <dbReference type="Proteomes" id="UP000251721"/>
    </source>
</evidence>
<sequence>MQSLLCLFRQAQDPPGIAEKLHACRGQHHFFVAANEELNGKLLFQLLNAGRDIGLCAAQPFCCLGDALRFCHLNEDLECAVVHIFLLNTIIMLILPSLKEMVSLRHR</sequence>
<proteinExistence type="predicted"/>
<evidence type="ECO:0000313" key="1">
    <source>
        <dbReference type="EMBL" id="SQC43304.1"/>
    </source>
</evidence>